<comment type="subcellular location">
    <subcellularLocation>
        <location evidence="1">Cell membrane</location>
        <topology evidence="1">Multi-pass membrane protein</topology>
    </subcellularLocation>
</comment>
<keyword evidence="5 7" id="KW-1133">Transmembrane helix</keyword>
<feature type="transmembrane region" description="Helical" evidence="7">
    <location>
        <begin position="71"/>
        <end position="88"/>
    </location>
</feature>
<evidence type="ECO:0000256" key="6">
    <source>
        <dbReference type="ARBA" id="ARBA00023136"/>
    </source>
</evidence>
<dbReference type="InterPro" id="IPR051907">
    <property type="entry name" value="DoxX-like_oxidoreductase"/>
</dbReference>
<evidence type="ECO:0000313" key="8">
    <source>
        <dbReference type="EMBL" id="MFD2706556.1"/>
    </source>
</evidence>
<evidence type="ECO:0000313" key="9">
    <source>
        <dbReference type="Proteomes" id="UP001597520"/>
    </source>
</evidence>
<dbReference type="PANTHER" id="PTHR33452:SF1">
    <property type="entry name" value="INNER MEMBRANE PROTEIN YPHA-RELATED"/>
    <property type="match status" value="1"/>
</dbReference>
<proteinExistence type="inferred from homology"/>
<name>A0ABW5T3I2_9BACI</name>
<organism evidence="8 9">
    <name type="scientific">Salibacterium lacus</name>
    <dbReference type="NCBI Taxonomy" id="1898109"/>
    <lineage>
        <taxon>Bacteria</taxon>
        <taxon>Bacillati</taxon>
        <taxon>Bacillota</taxon>
        <taxon>Bacilli</taxon>
        <taxon>Bacillales</taxon>
        <taxon>Bacillaceae</taxon>
    </lineage>
</organism>
<keyword evidence="3" id="KW-1003">Cell membrane</keyword>
<feature type="transmembrane region" description="Helical" evidence="7">
    <location>
        <begin position="44"/>
        <end position="64"/>
    </location>
</feature>
<dbReference type="Pfam" id="PF07681">
    <property type="entry name" value="DoxX"/>
    <property type="match status" value="1"/>
</dbReference>
<evidence type="ECO:0000256" key="2">
    <source>
        <dbReference type="ARBA" id="ARBA00006679"/>
    </source>
</evidence>
<evidence type="ECO:0000256" key="5">
    <source>
        <dbReference type="ARBA" id="ARBA00022989"/>
    </source>
</evidence>
<comment type="similarity">
    <text evidence="2">Belongs to the DoxX family.</text>
</comment>
<dbReference type="EMBL" id="JBHUML010000005">
    <property type="protein sequence ID" value="MFD2706556.1"/>
    <property type="molecule type" value="Genomic_DNA"/>
</dbReference>
<dbReference type="Proteomes" id="UP001597520">
    <property type="component" value="Unassembled WGS sequence"/>
</dbReference>
<evidence type="ECO:0000256" key="1">
    <source>
        <dbReference type="ARBA" id="ARBA00004651"/>
    </source>
</evidence>
<keyword evidence="6 7" id="KW-0472">Membrane</keyword>
<accession>A0ABW5T3I2</accession>
<feature type="transmembrane region" description="Helical" evidence="7">
    <location>
        <begin position="100"/>
        <end position="119"/>
    </location>
</feature>
<gene>
    <name evidence="8" type="ORF">ACFSUB_13900</name>
</gene>
<sequence>MTIHHIGTLFLRIVLGVIFFVHGWDKFQSGIGNTVGFFESVGLPGFSAYVVAIIELIGGIAMILGLGTRIIAILFILIMAGAIVTVKGPAGFIDGYELDLALLGMSVYIALALPAPLSLDRFIFSKQPTTKNHPA</sequence>
<keyword evidence="4 7" id="KW-0812">Transmembrane</keyword>
<evidence type="ECO:0000256" key="7">
    <source>
        <dbReference type="SAM" id="Phobius"/>
    </source>
</evidence>
<dbReference type="PANTHER" id="PTHR33452">
    <property type="entry name" value="OXIDOREDUCTASE CATD-RELATED"/>
    <property type="match status" value="1"/>
</dbReference>
<reference evidence="9" key="1">
    <citation type="journal article" date="2019" name="Int. J. Syst. Evol. Microbiol.">
        <title>The Global Catalogue of Microorganisms (GCM) 10K type strain sequencing project: providing services to taxonomists for standard genome sequencing and annotation.</title>
        <authorList>
            <consortium name="The Broad Institute Genomics Platform"/>
            <consortium name="The Broad Institute Genome Sequencing Center for Infectious Disease"/>
            <person name="Wu L."/>
            <person name="Ma J."/>
        </authorList>
    </citation>
    <scope>NUCLEOTIDE SEQUENCE [LARGE SCALE GENOMIC DNA]</scope>
    <source>
        <strain evidence="9">KCTC 33792</strain>
    </source>
</reference>
<feature type="transmembrane region" description="Helical" evidence="7">
    <location>
        <begin position="7"/>
        <end position="24"/>
    </location>
</feature>
<evidence type="ECO:0000256" key="4">
    <source>
        <dbReference type="ARBA" id="ARBA00022692"/>
    </source>
</evidence>
<evidence type="ECO:0000256" key="3">
    <source>
        <dbReference type="ARBA" id="ARBA00022475"/>
    </source>
</evidence>
<keyword evidence="9" id="KW-1185">Reference proteome</keyword>
<dbReference type="InterPro" id="IPR032808">
    <property type="entry name" value="DoxX"/>
</dbReference>
<comment type="caution">
    <text evidence="8">The sequence shown here is derived from an EMBL/GenBank/DDBJ whole genome shotgun (WGS) entry which is preliminary data.</text>
</comment>
<protein>
    <submittedName>
        <fullName evidence="8">DoxX family protein</fullName>
    </submittedName>
</protein>
<dbReference type="RefSeq" id="WP_380713864.1">
    <property type="nucleotide sequence ID" value="NZ_JBHUML010000005.1"/>
</dbReference>